<dbReference type="AlphaFoldDB" id="A0A8C7S2G7"/>
<dbReference type="PANTHER" id="PTHR31751">
    <property type="entry name" value="SI:CH211-108C17.2-RELATED-RELATED"/>
    <property type="match status" value="1"/>
</dbReference>
<keyword evidence="2" id="KW-1185">Reference proteome</keyword>
<sequence>IQSMAKREEGVVIGGDMRADSPCHSAKESIMTTHFKLCFIEANILLSIVCNFQCILIVNITLLDITRKVEAVARDKGCQSVKKWIESIKNHLYWSVWQGVKEGCQVEVNHVQNVHDHEDPLFPKCLQQMAERPNQPWRSSFSTNGYEKTSQTCPLTTLEEFHSVILWFAPKNLYHFRLYLAGLHLNENANRSNCRGSAGFRGQLSQLQKGEAFHEGYIEILLDVLFIEVIPDPAPYEEKVCELSIPEPLCAQYDRPDKEEAIASVTQGKVKTDLYRPFHKRHQNMFKHMFMMKKIK</sequence>
<reference evidence="1" key="2">
    <citation type="submission" date="2025-08" db="UniProtKB">
        <authorList>
            <consortium name="Ensembl"/>
        </authorList>
    </citation>
    <scope>IDENTIFICATION</scope>
</reference>
<accession>A0A8C7S2G7</accession>
<evidence type="ECO:0000313" key="2">
    <source>
        <dbReference type="Proteomes" id="UP000694395"/>
    </source>
</evidence>
<reference evidence="1" key="1">
    <citation type="submission" date="2020-07" db="EMBL/GenBank/DDBJ databases">
        <title>A long reads based de novo assembly of the rainbow trout Arlee double haploid line genome.</title>
        <authorList>
            <person name="Gao G."/>
            <person name="Palti Y."/>
        </authorList>
    </citation>
    <scope>NUCLEOTIDE SEQUENCE [LARGE SCALE GENOMIC DNA]</scope>
</reference>
<reference evidence="1" key="3">
    <citation type="submission" date="2025-09" db="UniProtKB">
        <authorList>
            <consortium name="Ensembl"/>
        </authorList>
    </citation>
    <scope>IDENTIFICATION</scope>
</reference>
<name>A0A8C7S2G7_ONCMY</name>
<organism evidence="1 2">
    <name type="scientific">Oncorhynchus mykiss</name>
    <name type="common">Rainbow trout</name>
    <name type="synonym">Salmo gairdneri</name>
    <dbReference type="NCBI Taxonomy" id="8022"/>
    <lineage>
        <taxon>Eukaryota</taxon>
        <taxon>Metazoa</taxon>
        <taxon>Chordata</taxon>
        <taxon>Craniata</taxon>
        <taxon>Vertebrata</taxon>
        <taxon>Euteleostomi</taxon>
        <taxon>Actinopterygii</taxon>
        <taxon>Neopterygii</taxon>
        <taxon>Teleostei</taxon>
        <taxon>Protacanthopterygii</taxon>
        <taxon>Salmoniformes</taxon>
        <taxon>Salmonidae</taxon>
        <taxon>Salmoninae</taxon>
        <taxon>Oncorhynchus</taxon>
    </lineage>
</organism>
<dbReference type="GeneTree" id="ENSGT00940000163969"/>
<dbReference type="Proteomes" id="UP000694395">
    <property type="component" value="Chromosome 25"/>
</dbReference>
<proteinExistence type="predicted"/>
<evidence type="ECO:0000313" key="1">
    <source>
        <dbReference type="Ensembl" id="ENSOMYP00000059259.1"/>
    </source>
</evidence>
<dbReference type="PANTHER" id="PTHR31751:SF44">
    <property type="entry name" value="SI:CH211-211K8.4-RELATED"/>
    <property type="match status" value="1"/>
</dbReference>
<protein>
    <submittedName>
        <fullName evidence="1">Uncharacterized protein</fullName>
    </submittedName>
</protein>
<dbReference type="Ensembl" id="ENSOMYT00000064511.2">
    <property type="protein sequence ID" value="ENSOMYP00000059259.1"/>
    <property type="gene ID" value="ENSOMYG00000027382.2"/>
</dbReference>